<dbReference type="EMBL" id="MPPL01000001">
    <property type="protein sequence ID" value="OKS87267.1"/>
    <property type="molecule type" value="Genomic_DNA"/>
</dbReference>
<dbReference type="Proteomes" id="UP000186720">
    <property type="component" value="Unassembled WGS sequence"/>
</dbReference>
<dbReference type="PANTHER" id="PTHR43162:SF1">
    <property type="entry name" value="PRESTALK A DIFFERENTIATION PROTEIN A"/>
    <property type="match status" value="1"/>
</dbReference>
<dbReference type="SUPFAM" id="SSF51735">
    <property type="entry name" value="NAD(P)-binding Rossmann-fold domains"/>
    <property type="match status" value="1"/>
</dbReference>
<evidence type="ECO:0000259" key="1">
    <source>
        <dbReference type="Pfam" id="PF05368"/>
    </source>
</evidence>
<evidence type="ECO:0000313" key="3">
    <source>
        <dbReference type="Proteomes" id="UP000186720"/>
    </source>
</evidence>
<feature type="domain" description="NmrA-like" evidence="1">
    <location>
        <begin position="18"/>
        <end position="269"/>
    </location>
</feature>
<dbReference type="Gene3D" id="3.90.25.10">
    <property type="entry name" value="UDP-galactose 4-epimerase, domain 1"/>
    <property type="match status" value="1"/>
</dbReference>
<dbReference type="InterPro" id="IPR036291">
    <property type="entry name" value="NAD(P)-bd_dom_sf"/>
</dbReference>
<name>A0A1Q5ZZV2_9SPHI</name>
<proteinExistence type="predicted"/>
<dbReference type="STRING" id="1302689.RG47T_2726"/>
<dbReference type="InterPro" id="IPR008030">
    <property type="entry name" value="NmrA-like"/>
</dbReference>
<dbReference type="Gene3D" id="3.40.50.720">
    <property type="entry name" value="NAD(P)-binding Rossmann-like Domain"/>
    <property type="match status" value="1"/>
</dbReference>
<dbReference type="PANTHER" id="PTHR43162">
    <property type="match status" value="1"/>
</dbReference>
<organism evidence="2 3">
    <name type="scientific">Mucilaginibacter polytrichastri</name>
    <dbReference type="NCBI Taxonomy" id="1302689"/>
    <lineage>
        <taxon>Bacteria</taxon>
        <taxon>Pseudomonadati</taxon>
        <taxon>Bacteroidota</taxon>
        <taxon>Sphingobacteriia</taxon>
        <taxon>Sphingobacteriales</taxon>
        <taxon>Sphingobacteriaceae</taxon>
        <taxon>Mucilaginibacter</taxon>
    </lineage>
</organism>
<sequence length="308" mass="34238">MAGNFVSIKFIDMSRTKNSKILITGATGQVGSKTINFLNQLKDIELVAAIRTPAKAAPFTAKGIATVILDFDDESTHLPALEGIDRILIVTGYTVDMLRQSKALLDNAKKAGVQHVVHLGACGRDDTTVAHWAWHQLIERYIEWSGFSYTHLRPETFMQNVLSYGGKKAIENGVIHAYVAGARLSWVDVEDVAQVAALALAYPELHTGQTYRLGYDAVTFDEMAELMTKLIGQPFRYEPLSPDIFLRSMIDAGAEMAYMGCVYEHWKRYAAGAIPGADDTFDNFQAITGKQPVKWADFIQKHKTELQY</sequence>
<dbReference type="Pfam" id="PF05368">
    <property type="entry name" value="NmrA"/>
    <property type="match status" value="1"/>
</dbReference>
<comment type="caution">
    <text evidence="2">The sequence shown here is derived from an EMBL/GenBank/DDBJ whole genome shotgun (WGS) entry which is preliminary data.</text>
</comment>
<dbReference type="AlphaFoldDB" id="A0A1Q5ZZV2"/>
<gene>
    <name evidence="2" type="ORF">RG47T_2726</name>
</gene>
<dbReference type="CDD" id="cd05269">
    <property type="entry name" value="TMR_SDR_a"/>
    <property type="match status" value="1"/>
</dbReference>
<dbReference type="InterPro" id="IPR051604">
    <property type="entry name" value="Ergot_Alk_Oxidoreductase"/>
</dbReference>
<protein>
    <recommendedName>
        <fullName evidence="1">NmrA-like domain-containing protein</fullName>
    </recommendedName>
</protein>
<reference evidence="2 3" key="1">
    <citation type="submission" date="2016-11" db="EMBL/GenBank/DDBJ databases">
        <title>Whole Genome Sequencing of Mucilaginibacter polytrichastri RG4-7(T) isolated from the moss sample.</title>
        <authorList>
            <person name="Li Y."/>
        </authorList>
    </citation>
    <scope>NUCLEOTIDE SEQUENCE [LARGE SCALE GENOMIC DNA]</scope>
    <source>
        <strain evidence="2 3">RG4-7</strain>
    </source>
</reference>
<evidence type="ECO:0000313" key="2">
    <source>
        <dbReference type="EMBL" id="OKS87267.1"/>
    </source>
</evidence>
<accession>A0A1Q5ZZV2</accession>
<keyword evidence="3" id="KW-1185">Reference proteome</keyword>